<evidence type="ECO:0000256" key="2">
    <source>
        <dbReference type="ARBA" id="ARBA00022630"/>
    </source>
</evidence>
<evidence type="ECO:0000256" key="5">
    <source>
        <dbReference type="ARBA" id="ARBA00023033"/>
    </source>
</evidence>
<organism evidence="6 7">
    <name type="scientific">Aspergillus terreus</name>
    <dbReference type="NCBI Taxonomy" id="33178"/>
    <lineage>
        <taxon>Eukaryota</taxon>
        <taxon>Fungi</taxon>
        <taxon>Dikarya</taxon>
        <taxon>Ascomycota</taxon>
        <taxon>Pezizomycotina</taxon>
        <taxon>Eurotiomycetes</taxon>
        <taxon>Eurotiomycetidae</taxon>
        <taxon>Eurotiales</taxon>
        <taxon>Aspergillaceae</taxon>
        <taxon>Aspergillus</taxon>
        <taxon>Aspergillus subgen. Circumdati</taxon>
    </lineage>
</organism>
<dbReference type="GO" id="GO:0071949">
    <property type="term" value="F:FAD binding"/>
    <property type="evidence" value="ECO:0007669"/>
    <property type="project" value="InterPro"/>
</dbReference>
<accession>A0A5M3ZH47</accession>
<name>A0A5M3ZH47_ASPTE</name>
<keyword evidence="4" id="KW-0560">Oxidoreductase</keyword>
<dbReference type="Proteomes" id="UP000452235">
    <property type="component" value="Unassembled WGS sequence"/>
</dbReference>
<dbReference type="PRINTS" id="PR00420">
    <property type="entry name" value="RNGMNOXGNASE"/>
</dbReference>
<evidence type="ECO:0000313" key="6">
    <source>
        <dbReference type="EMBL" id="GFF21738.1"/>
    </source>
</evidence>
<dbReference type="SUPFAM" id="SSF51905">
    <property type="entry name" value="FAD/NAD(P)-binding domain"/>
    <property type="match status" value="1"/>
</dbReference>
<evidence type="ECO:0000313" key="7">
    <source>
        <dbReference type="Proteomes" id="UP000452235"/>
    </source>
</evidence>
<dbReference type="PANTHER" id="PTHR47178:SF3">
    <property type="entry name" value="FAD-BINDING DOMAIN-CONTAINING PROTEIN"/>
    <property type="match status" value="1"/>
</dbReference>
<evidence type="ECO:0000256" key="3">
    <source>
        <dbReference type="ARBA" id="ARBA00022827"/>
    </source>
</evidence>
<comment type="caution">
    <text evidence="6">The sequence shown here is derived from an EMBL/GenBank/DDBJ whole genome shotgun (WGS) entry which is preliminary data.</text>
</comment>
<evidence type="ECO:0000256" key="1">
    <source>
        <dbReference type="ARBA" id="ARBA00001974"/>
    </source>
</evidence>
<dbReference type="OrthoDB" id="47494at2759"/>
<dbReference type="InterPro" id="IPR002938">
    <property type="entry name" value="FAD-bd"/>
</dbReference>
<protein>
    <submittedName>
        <fullName evidence="6">Major facilitator superfamily domain, general substrate transporter</fullName>
    </submittedName>
</protein>
<dbReference type="Pfam" id="PF01494">
    <property type="entry name" value="FAD_binding_3"/>
    <property type="match status" value="1"/>
</dbReference>
<dbReference type="PANTHER" id="PTHR47178">
    <property type="entry name" value="MONOOXYGENASE, FAD-BINDING"/>
    <property type="match status" value="1"/>
</dbReference>
<keyword evidence="5" id="KW-0503">Monooxygenase</keyword>
<keyword evidence="7" id="KW-1185">Reference proteome</keyword>
<dbReference type="AlphaFoldDB" id="A0A5M3ZH47"/>
<sequence>MSVLAGCSGFRGTFGLPGTGLGPGHRPRPIRGVSDIIAEMLQTVPAELRKVTQSIMTCATNGTANGHNGSLNESATGGSKVLIIGAGSTGLALAQGLKKRNWSMGLHWGFEPLQYLVPEQILTQIKKTQVDPHVLTNDTDRLPMINGQTGDLITEIMSSKFYRLRRDKFRGMLLQGLDVQWGKALSEILYSSGGESVTAKFEDGSEETSAVLVATDGPHSTVRSLLVGKEAAKVTPVDYASTMCFTRHTREHALFLRARPHHPLYQVAPHPDGYCAWLSLHDGDDIDHPENWTFFHYISFPEPREQVNNRTMRGHILHQKELARRFVDPWRSVFEWMPEDSEVWYSKLRNWDPSLPEHHWNNHQGRVTLAGDAAHPMTFQRGQGLNHAIQDAYTVCKALQSFCNGGVFAIEQRSTAIKAYEDEMITRAGEEVRLSEENSVTMHDWSRVMESPSMRKGMQVKKENTVQLPGP</sequence>
<keyword evidence="3" id="KW-0274">FAD</keyword>
<dbReference type="Gene3D" id="3.50.50.60">
    <property type="entry name" value="FAD/NAD(P)-binding domain"/>
    <property type="match status" value="1"/>
</dbReference>
<gene>
    <name evidence="6" type="ORF">ATEIFO6365_0016006200</name>
</gene>
<dbReference type="VEuPathDB" id="FungiDB:ATEG_07502"/>
<dbReference type="InterPro" id="IPR036188">
    <property type="entry name" value="FAD/NAD-bd_sf"/>
</dbReference>
<dbReference type="GO" id="GO:0004497">
    <property type="term" value="F:monooxygenase activity"/>
    <property type="evidence" value="ECO:0007669"/>
    <property type="project" value="UniProtKB-KW"/>
</dbReference>
<proteinExistence type="predicted"/>
<keyword evidence="2" id="KW-0285">Flavoprotein</keyword>
<reference evidence="6 7" key="1">
    <citation type="submission" date="2020-01" db="EMBL/GenBank/DDBJ databases">
        <title>Aspergillus terreus IFO 6365 whole genome shotgun sequence.</title>
        <authorList>
            <person name="Kanamasa S."/>
            <person name="Takahashi H."/>
        </authorList>
    </citation>
    <scope>NUCLEOTIDE SEQUENCE [LARGE SCALE GENOMIC DNA]</scope>
    <source>
        <strain evidence="6 7">IFO 6365</strain>
    </source>
</reference>
<comment type="cofactor">
    <cofactor evidence="1">
        <name>FAD</name>
        <dbReference type="ChEBI" id="CHEBI:57692"/>
    </cofactor>
</comment>
<dbReference type="EMBL" id="BLJY01000016">
    <property type="protein sequence ID" value="GFF21738.1"/>
    <property type="molecule type" value="Genomic_DNA"/>
</dbReference>
<evidence type="ECO:0000256" key="4">
    <source>
        <dbReference type="ARBA" id="ARBA00023002"/>
    </source>
</evidence>